<evidence type="ECO:0000256" key="2">
    <source>
        <dbReference type="ARBA" id="ARBA00004496"/>
    </source>
</evidence>
<dbReference type="PANTHER" id="PTHR13697">
    <property type="entry name" value="PHOSPHOFRUCTOKINASE"/>
    <property type="match status" value="1"/>
</dbReference>
<dbReference type="InterPro" id="IPR022953">
    <property type="entry name" value="ATP_PFK"/>
</dbReference>
<keyword evidence="5 10" id="KW-0808">Transferase</keyword>
<dbReference type="PANTHER" id="PTHR13697:SF52">
    <property type="entry name" value="ATP-DEPENDENT 6-PHOSPHOFRUCTOKINASE 3"/>
    <property type="match status" value="1"/>
</dbReference>
<dbReference type="GO" id="GO:0003872">
    <property type="term" value="F:6-phosphofructokinase activity"/>
    <property type="evidence" value="ECO:0007669"/>
    <property type="project" value="UniProtKB-UniRule"/>
</dbReference>
<reference evidence="12 13" key="1">
    <citation type="journal article" date="2019" name="Nat. Microbiol.">
        <title>Mediterranean grassland soil C-N compound turnover is dependent on rainfall and depth, and is mediated by genomically divergent microorganisms.</title>
        <authorList>
            <person name="Diamond S."/>
            <person name="Andeer P.F."/>
            <person name="Li Z."/>
            <person name="Crits-Christoph A."/>
            <person name="Burstein D."/>
            <person name="Anantharaman K."/>
            <person name="Lane K.R."/>
            <person name="Thomas B.C."/>
            <person name="Pan C."/>
            <person name="Northen T.R."/>
            <person name="Banfield J.F."/>
        </authorList>
    </citation>
    <scope>NUCLEOTIDE SEQUENCE [LARGE SCALE GENOMIC DNA]</scope>
    <source>
        <strain evidence="12">NP_2</strain>
    </source>
</reference>
<dbReference type="Gene3D" id="3.40.50.450">
    <property type="match status" value="1"/>
</dbReference>
<keyword evidence="9 10" id="KW-0324">Glycolysis</keyword>
<dbReference type="EMBL" id="VBAJ01000282">
    <property type="protein sequence ID" value="TMJ03580.1"/>
    <property type="molecule type" value="Genomic_DNA"/>
</dbReference>
<dbReference type="PRINTS" id="PR00476">
    <property type="entry name" value="PHFRCTKINASE"/>
</dbReference>
<comment type="similarity">
    <text evidence="10">Belongs to the phosphofructokinase type A (PFKA) family. Mixed-substrate PFK group III subfamily.</text>
</comment>
<dbReference type="GO" id="GO:0030388">
    <property type="term" value="P:fructose 1,6-bisphosphate metabolic process"/>
    <property type="evidence" value="ECO:0007669"/>
    <property type="project" value="TreeGrafter"/>
</dbReference>
<dbReference type="GO" id="GO:0070095">
    <property type="term" value="F:fructose-6-phosphate binding"/>
    <property type="evidence" value="ECO:0007669"/>
    <property type="project" value="TreeGrafter"/>
</dbReference>
<dbReference type="InterPro" id="IPR012003">
    <property type="entry name" value="ATP_PFK_prok-type"/>
</dbReference>
<evidence type="ECO:0000313" key="12">
    <source>
        <dbReference type="EMBL" id="TMJ03580.1"/>
    </source>
</evidence>
<comment type="caution">
    <text evidence="10">Lacks conserved residue(s) required for the propagation of feature annotation.</text>
</comment>
<dbReference type="NCBIfam" id="TIGR02483">
    <property type="entry name" value="PFK_mixed"/>
    <property type="match status" value="1"/>
</dbReference>
<comment type="cofactor">
    <cofactor evidence="1 10">
        <name>Mg(2+)</name>
        <dbReference type="ChEBI" id="CHEBI:18420"/>
    </cofactor>
</comment>
<feature type="binding site" description="in other chain" evidence="10">
    <location>
        <begin position="272"/>
        <end position="275"/>
    </location>
    <ligand>
        <name>substrate</name>
        <note>ligand shared between dimeric partners</note>
    </ligand>
</feature>
<evidence type="ECO:0000256" key="9">
    <source>
        <dbReference type="ARBA" id="ARBA00023152"/>
    </source>
</evidence>
<dbReference type="Pfam" id="PF00365">
    <property type="entry name" value="PFK"/>
    <property type="match status" value="1"/>
</dbReference>
<dbReference type="GO" id="GO:0016208">
    <property type="term" value="F:AMP binding"/>
    <property type="evidence" value="ECO:0007669"/>
    <property type="project" value="TreeGrafter"/>
</dbReference>
<evidence type="ECO:0000259" key="11">
    <source>
        <dbReference type="Pfam" id="PF00365"/>
    </source>
</evidence>
<dbReference type="PROSITE" id="PS00433">
    <property type="entry name" value="PHOSPHOFRUCTOKINASE"/>
    <property type="match status" value="1"/>
</dbReference>
<feature type="site" description="Important for catalytic activity and substrate specificity; stabilizes the transition state when the phosphoryl donor is PPi; prevents ATP from binding by mimicking the alpha-phosphate group of ATP" evidence="10">
    <location>
        <position position="103"/>
    </location>
</feature>
<dbReference type="GO" id="GO:0005524">
    <property type="term" value="F:ATP binding"/>
    <property type="evidence" value="ECO:0007669"/>
    <property type="project" value="InterPro"/>
</dbReference>
<dbReference type="NCBIfam" id="NF002872">
    <property type="entry name" value="PRK03202.1"/>
    <property type="match status" value="1"/>
</dbReference>
<feature type="site" description="Important for catalytic activity; stabilizes the transition state when the phosphoryl donor is PPi" evidence="10">
    <location>
        <position position="123"/>
    </location>
</feature>
<evidence type="ECO:0000256" key="5">
    <source>
        <dbReference type="ARBA" id="ARBA00022679"/>
    </source>
</evidence>
<feature type="binding site" description="in other chain" evidence="10">
    <location>
        <begin position="124"/>
        <end position="126"/>
    </location>
    <ligand>
        <name>substrate</name>
        <note>ligand shared between dimeric partners</note>
    </ligand>
</feature>
<gene>
    <name evidence="10" type="primary">pfp</name>
    <name evidence="12" type="ORF">E6G99_11445</name>
</gene>
<dbReference type="InterPro" id="IPR035966">
    <property type="entry name" value="PKF_sf"/>
</dbReference>
<feature type="binding site" description="in other chain" evidence="10">
    <location>
        <position position="221"/>
    </location>
    <ligand>
        <name>substrate</name>
        <note>ligand shared between dimeric partners</note>
    </ligand>
</feature>
<proteinExistence type="inferred from homology"/>
<dbReference type="UniPathway" id="UPA00109">
    <property type="reaction ID" value="UER00182"/>
</dbReference>
<evidence type="ECO:0000256" key="6">
    <source>
        <dbReference type="ARBA" id="ARBA00022723"/>
    </source>
</evidence>
<dbReference type="GO" id="GO:0048029">
    <property type="term" value="F:monosaccharide binding"/>
    <property type="evidence" value="ECO:0007669"/>
    <property type="project" value="TreeGrafter"/>
</dbReference>
<comment type="activity regulation">
    <text evidence="10">Non-allosteric.</text>
</comment>
<comment type="caution">
    <text evidence="12">The sequence shown here is derived from an EMBL/GenBank/DDBJ whole genome shotgun (WGS) entry which is preliminary data.</text>
</comment>
<dbReference type="GO" id="GO:0005945">
    <property type="term" value="C:6-phosphofructokinase complex"/>
    <property type="evidence" value="ECO:0007669"/>
    <property type="project" value="TreeGrafter"/>
</dbReference>
<comment type="subcellular location">
    <subcellularLocation>
        <location evidence="2 10">Cytoplasm</location>
    </subcellularLocation>
</comment>
<evidence type="ECO:0000256" key="10">
    <source>
        <dbReference type="HAMAP-Rule" id="MF_01976"/>
    </source>
</evidence>
<dbReference type="GO" id="GO:0046872">
    <property type="term" value="F:metal ion binding"/>
    <property type="evidence" value="ECO:0007669"/>
    <property type="project" value="UniProtKB-KW"/>
</dbReference>
<protein>
    <recommendedName>
        <fullName evidence="10">Pyrophosphate--fructose 6-phosphate 1-phosphotransferase</fullName>
        <ecNumber evidence="10">2.7.1.90</ecNumber>
    </recommendedName>
    <alternativeName>
        <fullName evidence="10">6-phosphofructokinase, pyrophosphate dependent</fullName>
    </alternativeName>
    <alternativeName>
        <fullName evidence="10">PPi-dependent phosphofructokinase</fullName>
        <shortName evidence="10">PPi-PFK</shortName>
    </alternativeName>
    <alternativeName>
        <fullName evidence="10">Pyrophosphate-dependent 6-phosphofructose-1-kinase</fullName>
    </alternativeName>
</protein>
<keyword evidence="8 10" id="KW-0460">Magnesium</keyword>
<dbReference type="InterPro" id="IPR015912">
    <property type="entry name" value="Phosphofructokinase_CS"/>
</dbReference>
<organism evidence="12 13">
    <name type="scientific">Candidatus Segetimicrobium genomatis</name>
    <dbReference type="NCBI Taxonomy" id="2569760"/>
    <lineage>
        <taxon>Bacteria</taxon>
        <taxon>Bacillati</taxon>
        <taxon>Candidatus Sysuimicrobiota</taxon>
        <taxon>Candidatus Sysuimicrobiia</taxon>
        <taxon>Candidatus Sysuimicrobiales</taxon>
        <taxon>Candidatus Segetimicrobiaceae</taxon>
        <taxon>Candidatus Segetimicrobium</taxon>
    </lineage>
</organism>
<keyword evidence="6 10" id="KW-0479">Metal-binding</keyword>
<feature type="binding site" evidence="10">
    <location>
        <position position="10"/>
    </location>
    <ligand>
        <name>diphosphate</name>
        <dbReference type="ChEBI" id="CHEBI:33019"/>
    </ligand>
</feature>
<evidence type="ECO:0000256" key="4">
    <source>
        <dbReference type="ARBA" id="ARBA00022490"/>
    </source>
</evidence>
<dbReference type="SUPFAM" id="SSF53784">
    <property type="entry name" value="Phosphofructokinase"/>
    <property type="match status" value="1"/>
</dbReference>
<feature type="binding site" evidence="10">
    <location>
        <position position="266"/>
    </location>
    <ligand>
        <name>substrate</name>
        <note>ligand shared between dimeric partners</note>
    </ligand>
</feature>
<comment type="function">
    <text evidence="10">Catalyzes the phosphorylation of D-fructose 6-phosphate, the first committing step of glycolysis. Uses inorganic phosphate (PPi) as phosphoryl donor instead of ATP like common ATP-dependent phosphofructokinases (ATP-PFKs), which renders the reaction reversible, and can thus function both in glycolysis and gluconeogenesis. Consistently, PPi-PFK can replace the enzymes of both the forward (ATP-PFK) and reverse (fructose-bisphosphatase (FBPase)) reactions.</text>
</comment>
<dbReference type="GO" id="GO:0047334">
    <property type="term" value="F:diphosphate-fructose-6-phosphate 1-phosphotransferase activity"/>
    <property type="evidence" value="ECO:0007669"/>
    <property type="project" value="UniProtKB-EC"/>
</dbReference>
<keyword evidence="4 10" id="KW-0963">Cytoplasm</keyword>
<dbReference type="EC" id="2.7.1.90" evidence="10"/>
<feature type="binding site" evidence="10">
    <location>
        <position position="102"/>
    </location>
    <ligand>
        <name>Mg(2+)</name>
        <dbReference type="ChEBI" id="CHEBI:18420"/>
        <note>catalytic</note>
    </ligand>
</feature>
<comment type="catalytic activity">
    <reaction evidence="10">
        <text>beta-D-fructose 6-phosphate + diphosphate = beta-D-fructose 1,6-bisphosphate + phosphate + H(+)</text>
        <dbReference type="Rhea" id="RHEA:13613"/>
        <dbReference type="ChEBI" id="CHEBI:15378"/>
        <dbReference type="ChEBI" id="CHEBI:32966"/>
        <dbReference type="ChEBI" id="CHEBI:33019"/>
        <dbReference type="ChEBI" id="CHEBI:43474"/>
        <dbReference type="ChEBI" id="CHEBI:57634"/>
        <dbReference type="EC" id="2.7.1.90"/>
    </reaction>
</comment>
<dbReference type="InterPro" id="IPR000023">
    <property type="entry name" value="Phosphofructokinase_dom"/>
</dbReference>
<dbReference type="GO" id="GO:0042802">
    <property type="term" value="F:identical protein binding"/>
    <property type="evidence" value="ECO:0007669"/>
    <property type="project" value="TreeGrafter"/>
</dbReference>
<evidence type="ECO:0000256" key="1">
    <source>
        <dbReference type="ARBA" id="ARBA00001946"/>
    </source>
</evidence>
<dbReference type="HAMAP" id="MF_01976">
    <property type="entry name" value="Phosphofructokinase_III"/>
    <property type="match status" value="1"/>
</dbReference>
<dbReference type="FunFam" id="3.40.50.460:FF:000002">
    <property type="entry name" value="ATP-dependent 6-phosphofructokinase"/>
    <property type="match status" value="1"/>
</dbReference>
<sequence>MRVGVLTGGGDAPGLNAAIRGVARAAWREAYEVVGIRNGWQGLLRNDVFPLTPDAISGILPRGGTILGTSRTNPFKTSEGPRQVLDTVRTRGIDVVVAIGGDDTLGVAARLAKMGMRVVGIPKTMDNDIPGSDYTIGFDTAVTAVMEACDKLHPTAEAHQRVMVVEVMGRDAGWVAAVGGLAGGADVVLVPEVPFSVDEVCQRIKDRHERGKLFSVLVVAEGCKPKDLGTQVAQDAAVDAFGHVRLGGIGSVLAGEIEARTGYETRVTVLGHLQRGGSPTWFDRVLATRFGVAAVELIKRQRFGHMVALRENKLASLTLEEGLTGNHTVDLSLYNLTRLFG</sequence>
<feature type="active site" description="Proton acceptor" evidence="10">
    <location>
        <position position="126"/>
    </location>
</feature>
<keyword evidence="7 10" id="KW-0418">Kinase</keyword>
<dbReference type="PIRSF" id="PIRSF000532">
    <property type="entry name" value="ATP_PFK_prok"/>
    <property type="match status" value="1"/>
</dbReference>
<dbReference type="Proteomes" id="UP000318661">
    <property type="component" value="Unassembled WGS sequence"/>
</dbReference>
<name>A0A537L6H2_9BACT</name>
<feature type="binding site" description="in other chain" evidence="10">
    <location>
        <begin position="168"/>
        <end position="170"/>
    </location>
    <ligand>
        <name>substrate</name>
        <note>ligand shared between dimeric partners</note>
    </ligand>
</feature>
<accession>A0A537L6H2</accession>
<dbReference type="AlphaFoldDB" id="A0A537L6H2"/>
<feature type="binding site" evidence="10">
    <location>
        <position position="161"/>
    </location>
    <ligand>
        <name>substrate</name>
        <note>ligand shared between dimeric partners</note>
    </ligand>
</feature>
<evidence type="ECO:0000256" key="8">
    <source>
        <dbReference type="ARBA" id="ARBA00022842"/>
    </source>
</evidence>
<evidence type="ECO:0000256" key="7">
    <source>
        <dbReference type="ARBA" id="ARBA00022777"/>
    </source>
</evidence>
<dbReference type="GO" id="GO:0061621">
    <property type="term" value="P:canonical glycolysis"/>
    <property type="evidence" value="ECO:0007669"/>
    <property type="project" value="TreeGrafter"/>
</dbReference>
<evidence type="ECO:0000256" key="3">
    <source>
        <dbReference type="ARBA" id="ARBA00004679"/>
    </source>
</evidence>
<feature type="domain" description="Phosphofructokinase" evidence="11">
    <location>
        <begin position="2"/>
        <end position="298"/>
    </location>
</feature>
<dbReference type="InterPro" id="IPR012829">
    <property type="entry name" value="Phosphofructokinase_III"/>
</dbReference>
<comment type="subunit">
    <text evidence="10">Homodimer or homotetramer.</text>
</comment>
<dbReference type="Gene3D" id="3.40.50.460">
    <property type="entry name" value="Phosphofructokinase domain"/>
    <property type="match status" value="1"/>
</dbReference>
<evidence type="ECO:0000313" key="13">
    <source>
        <dbReference type="Proteomes" id="UP000318661"/>
    </source>
</evidence>
<dbReference type="GO" id="GO:0006002">
    <property type="term" value="P:fructose 6-phosphate metabolic process"/>
    <property type="evidence" value="ECO:0007669"/>
    <property type="project" value="InterPro"/>
</dbReference>
<comment type="pathway">
    <text evidence="3 10">Carbohydrate degradation; glycolysis; D-glyceraldehyde 3-phosphate and glycerone phosphate from D-glucose: step 3/4.</text>
</comment>